<evidence type="ECO:0000256" key="1">
    <source>
        <dbReference type="SAM" id="MobiDB-lite"/>
    </source>
</evidence>
<sequence>MTKFEEWLAPHGMNPEQFTHVRGDDFVKLLSCIFDEGYSAGRRKEKGKPMLRRKGGRRPEIAPFFVWHLTRAVDEQHVEGAKKVATIKGFLEAHKAGETMFAALRILDDQGVKDIPFTDAERAVRELGLGDQLDEAAAPAADWVPTPAQAKSAYDRAKKTKFGQMKRERQGASARGSLPKDAMIS</sequence>
<dbReference type="STRING" id="1612308.SAMN05444581_10287"/>
<gene>
    <name evidence="2" type="ORF">SAMN05444581_10287</name>
</gene>
<proteinExistence type="predicted"/>
<name>A0A1I3WRE9_9HYPH</name>
<evidence type="ECO:0000313" key="3">
    <source>
        <dbReference type="Proteomes" id="UP000198755"/>
    </source>
</evidence>
<dbReference type="Proteomes" id="UP000198755">
    <property type="component" value="Unassembled WGS sequence"/>
</dbReference>
<reference evidence="2 3" key="1">
    <citation type="submission" date="2016-10" db="EMBL/GenBank/DDBJ databases">
        <authorList>
            <person name="de Groot N.N."/>
        </authorList>
    </citation>
    <scope>NUCLEOTIDE SEQUENCE [LARGE SCALE GENOMIC DNA]</scope>
    <source>
        <strain evidence="2 3">NE2</strain>
    </source>
</reference>
<evidence type="ECO:0000313" key="2">
    <source>
        <dbReference type="EMBL" id="SFK10088.1"/>
    </source>
</evidence>
<protein>
    <submittedName>
        <fullName evidence="2">Uncharacterized protein</fullName>
    </submittedName>
</protein>
<dbReference type="EMBL" id="FOSN01000002">
    <property type="protein sequence ID" value="SFK10088.1"/>
    <property type="molecule type" value="Genomic_DNA"/>
</dbReference>
<feature type="region of interest" description="Disordered" evidence="1">
    <location>
        <begin position="138"/>
        <end position="185"/>
    </location>
</feature>
<keyword evidence="3" id="KW-1185">Reference proteome</keyword>
<organism evidence="2 3">
    <name type="scientific">Methylocapsa palsarum</name>
    <dbReference type="NCBI Taxonomy" id="1612308"/>
    <lineage>
        <taxon>Bacteria</taxon>
        <taxon>Pseudomonadati</taxon>
        <taxon>Pseudomonadota</taxon>
        <taxon>Alphaproteobacteria</taxon>
        <taxon>Hyphomicrobiales</taxon>
        <taxon>Beijerinckiaceae</taxon>
        <taxon>Methylocapsa</taxon>
    </lineage>
</organism>
<dbReference type="AlphaFoldDB" id="A0A1I3WRE9"/>
<dbReference type="RefSeq" id="WP_091677879.1">
    <property type="nucleotide sequence ID" value="NZ_FOSN01000002.1"/>
</dbReference>
<accession>A0A1I3WRE9</accession>